<sequence>MTPKKPTEINGLRQKLQDTRRRAMTKLMYDAFGAPPHAIGARRDACGTTDMRAPYASLAFGAAARCDDWTPSYVPVVGDVVRLLEPKGKTSGCDVSNIDVGGVHKITGVAGDTVYFGAYSGDVYALSLEDGSVLWSFEADGPIIGGLAALYREGPAETLFVGTDAGILYALDPEDGSEKKRFDAGDSIWSAPLLADGVLYVASINGNLYALDAETLDLIWDAPFEAGHGLISDPVLDDGTVLVGGLDRALYAVDPATGEERWSFEADNWFWGQPLVEDGTVYTPNLDGRLYALDLKDGTPVWDTPFQAEEPLRSAPVLAGDALVIVDRDGNVYGLDPEVGTLKWSREAEKGLQKTVLSNPITDPSALEVEVLISAQGGDLFRLDPTAGSFVEVVTP</sequence>
<dbReference type="InterPro" id="IPR015943">
    <property type="entry name" value="WD40/YVTN_repeat-like_dom_sf"/>
</dbReference>
<organism evidence="2">
    <name type="scientific">marine sediment metagenome</name>
    <dbReference type="NCBI Taxonomy" id="412755"/>
    <lineage>
        <taxon>unclassified sequences</taxon>
        <taxon>metagenomes</taxon>
        <taxon>ecological metagenomes</taxon>
    </lineage>
</organism>
<dbReference type="InterPro" id="IPR011047">
    <property type="entry name" value="Quinoprotein_ADH-like_sf"/>
</dbReference>
<evidence type="ECO:0000259" key="1">
    <source>
        <dbReference type="Pfam" id="PF13360"/>
    </source>
</evidence>
<accession>A0A0F9D9T4</accession>
<name>A0A0F9D9T4_9ZZZZ</name>
<dbReference type="PANTHER" id="PTHR34512:SF30">
    <property type="entry name" value="OUTER MEMBRANE PROTEIN ASSEMBLY FACTOR BAMB"/>
    <property type="match status" value="1"/>
</dbReference>
<dbReference type="AlphaFoldDB" id="A0A0F9D9T4"/>
<reference evidence="2" key="1">
    <citation type="journal article" date="2015" name="Nature">
        <title>Complex archaea that bridge the gap between prokaryotes and eukaryotes.</title>
        <authorList>
            <person name="Spang A."/>
            <person name="Saw J.H."/>
            <person name="Jorgensen S.L."/>
            <person name="Zaremba-Niedzwiedzka K."/>
            <person name="Martijn J."/>
            <person name="Lind A.E."/>
            <person name="van Eijk R."/>
            <person name="Schleper C."/>
            <person name="Guy L."/>
            <person name="Ettema T.J."/>
        </authorList>
    </citation>
    <scope>NUCLEOTIDE SEQUENCE</scope>
</reference>
<dbReference type="InterPro" id="IPR002372">
    <property type="entry name" value="PQQ_rpt_dom"/>
</dbReference>
<dbReference type="InterPro" id="IPR018391">
    <property type="entry name" value="PQQ_b-propeller_rpt"/>
</dbReference>
<dbReference type="Gene3D" id="2.130.10.10">
    <property type="entry name" value="YVTN repeat-like/Quinoprotein amine dehydrogenase"/>
    <property type="match status" value="1"/>
</dbReference>
<dbReference type="PANTHER" id="PTHR34512">
    <property type="entry name" value="CELL SURFACE PROTEIN"/>
    <property type="match status" value="1"/>
</dbReference>
<proteinExistence type="predicted"/>
<comment type="caution">
    <text evidence="2">The sequence shown here is derived from an EMBL/GenBank/DDBJ whole genome shotgun (WGS) entry which is preliminary data.</text>
</comment>
<feature type="domain" description="Pyrrolo-quinoline quinone repeat" evidence="1">
    <location>
        <begin position="91"/>
        <end position="145"/>
    </location>
</feature>
<gene>
    <name evidence="2" type="ORF">LCGC14_2305060</name>
</gene>
<dbReference type="SUPFAM" id="SSF50998">
    <property type="entry name" value="Quinoprotein alcohol dehydrogenase-like"/>
    <property type="match status" value="2"/>
</dbReference>
<feature type="domain" description="Pyrrolo-quinoline quinone repeat" evidence="1">
    <location>
        <begin position="219"/>
        <end position="303"/>
    </location>
</feature>
<dbReference type="SMART" id="SM00564">
    <property type="entry name" value="PQQ"/>
    <property type="match status" value="6"/>
</dbReference>
<dbReference type="Pfam" id="PF13360">
    <property type="entry name" value="PQQ_2"/>
    <property type="match status" value="2"/>
</dbReference>
<evidence type="ECO:0000313" key="2">
    <source>
        <dbReference type="EMBL" id="KKL50481.1"/>
    </source>
</evidence>
<protein>
    <recommendedName>
        <fullName evidence="1">Pyrrolo-quinoline quinone repeat domain-containing protein</fullName>
    </recommendedName>
</protein>
<dbReference type="EMBL" id="LAZR01032581">
    <property type="protein sequence ID" value="KKL50481.1"/>
    <property type="molecule type" value="Genomic_DNA"/>
</dbReference>
<dbReference type="Gene3D" id="2.40.10.480">
    <property type="match status" value="2"/>
</dbReference>